<dbReference type="AlphaFoldDB" id="A0A200PTR9"/>
<accession>A0A200PTR9</accession>
<evidence type="ECO:0000313" key="2">
    <source>
        <dbReference type="EMBL" id="OVA01582.1"/>
    </source>
</evidence>
<dbReference type="OrthoDB" id="1921166at2759"/>
<proteinExistence type="predicted"/>
<protein>
    <submittedName>
        <fullName evidence="2">Uncharacterized protein</fullName>
    </submittedName>
</protein>
<dbReference type="OMA" id="WRNTHRR"/>
<sequence>MTDKKGSTSTNMDIHALHKEWDEALCPICMDHPHNAVLLVCSSHDNGCRSYICDTSYRHSNCLDRFKRLAIDLRDTSQPSSSFLENPDSSRLGESVVGGLGMRIDLEEAHEHYTADEQNNVTSGVIVEALGENNSRNPHVNSEMQSEVIAEIGNSSDQSLNLKCPLCRGTVKGWEIIKEAREYLDLKHRSCSGDSCSFIGNYRELRRHARRVHPTARPADINPVRQHAWRHLESQREYNDIISAIRSVTPSAIVFGDYVIDNVNAASGNRESGSGEGSGSRFADTFFLFQMISASRREPWGLSRALRRNRSSGANSGRRYLWGENLLGLQDEEDWNLSNDMGEDDVSPVPRRRRRFTQSRLDENP</sequence>
<dbReference type="Proteomes" id="UP000195402">
    <property type="component" value="Unassembled WGS sequence"/>
</dbReference>
<organism evidence="2 3">
    <name type="scientific">Macleaya cordata</name>
    <name type="common">Five-seeded plume-poppy</name>
    <name type="synonym">Bocconia cordata</name>
    <dbReference type="NCBI Taxonomy" id="56857"/>
    <lineage>
        <taxon>Eukaryota</taxon>
        <taxon>Viridiplantae</taxon>
        <taxon>Streptophyta</taxon>
        <taxon>Embryophyta</taxon>
        <taxon>Tracheophyta</taxon>
        <taxon>Spermatophyta</taxon>
        <taxon>Magnoliopsida</taxon>
        <taxon>Ranunculales</taxon>
        <taxon>Papaveraceae</taxon>
        <taxon>Papaveroideae</taxon>
        <taxon>Macleaya</taxon>
    </lineage>
</organism>
<keyword evidence="3" id="KW-1185">Reference proteome</keyword>
<evidence type="ECO:0000313" key="3">
    <source>
        <dbReference type="Proteomes" id="UP000195402"/>
    </source>
</evidence>
<dbReference type="STRING" id="56857.A0A200PTR9"/>
<feature type="region of interest" description="Disordered" evidence="1">
    <location>
        <begin position="338"/>
        <end position="365"/>
    </location>
</feature>
<reference evidence="2 3" key="1">
    <citation type="journal article" date="2017" name="Mol. Plant">
        <title>The Genome of Medicinal Plant Macleaya cordata Provides New Insights into Benzylisoquinoline Alkaloids Metabolism.</title>
        <authorList>
            <person name="Liu X."/>
            <person name="Liu Y."/>
            <person name="Huang P."/>
            <person name="Ma Y."/>
            <person name="Qing Z."/>
            <person name="Tang Q."/>
            <person name="Cao H."/>
            <person name="Cheng P."/>
            <person name="Zheng Y."/>
            <person name="Yuan Z."/>
            <person name="Zhou Y."/>
            <person name="Liu J."/>
            <person name="Tang Z."/>
            <person name="Zhuo Y."/>
            <person name="Zhang Y."/>
            <person name="Yu L."/>
            <person name="Huang J."/>
            <person name="Yang P."/>
            <person name="Peng Q."/>
            <person name="Zhang J."/>
            <person name="Jiang W."/>
            <person name="Zhang Z."/>
            <person name="Lin K."/>
            <person name="Ro D.K."/>
            <person name="Chen X."/>
            <person name="Xiong X."/>
            <person name="Shang Y."/>
            <person name="Huang S."/>
            <person name="Zeng J."/>
        </authorList>
    </citation>
    <scope>NUCLEOTIDE SEQUENCE [LARGE SCALE GENOMIC DNA]</scope>
    <source>
        <strain evidence="3">cv. BLH2017</strain>
        <tissue evidence="2">Root</tissue>
    </source>
</reference>
<dbReference type="FunCoup" id="A0A200PTR9">
    <property type="interactions" value="1328"/>
</dbReference>
<dbReference type="InParanoid" id="A0A200PTR9"/>
<dbReference type="InterPro" id="IPR012866">
    <property type="entry name" value="DUF1644"/>
</dbReference>
<name>A0A200PTR9_MACCD</name>
<dbReference type="PANTHER" id="PTHR31197:SF2">
    <property type="entry name" value="C2H2-TYPE DOMAIN-CONTAINING PROTEIN"/>
    <property type="match status" value="1"/>
</dbReference>
<dbReference type="PANTHER" id="PTHR31197">
    <property type="entry name" value="OS01G0612600 PROTEIN"/>
    <property type="match status" value="1"/>
</dbReference>
<gene>
    <name evidence="2" type="ORF">BVC80_9073g13</name>
</gene>
<evidence type="ECO:0000256" key="1">
    <source>
        <dbReference type="SAM" id="MobiDB-lite"/>
    </source>
</evidence>
<dbReference type="EMBL" id="MVGT01004040">
    <property type="protein sequence ID" value="OVA01582.1"/>
    <property type="molecule type" value="Genomic_DNA"/>
</dbReference>
<dbReference type="Pfam" id="PF07800">
    <property type="entry name" value="DUF1644"/>
    <property type="match status" value="1"/>
</dbReference>
<comment type="caution">
    <text evidence="2">The sequence shown here is derived from an EMBL/GenBank/DDBJ whole genome shotgun (WGS) entry which is preliminary data.</text>
</comment>